<keyword evidence="1" id="KW-0812">Transmembrane</keyword>
<dbReference type="Proteomes" id="UP000295680">
    <property type="component" value="Unassembled WGS sequence"/>
</dbReference>
<comment type="caution">
    <text evidence="2">The sequence shown here is derived from an EMBL/GenBank/DDBJ whole genome shotgun (WGS) entry which is preliminary data.</text>
</comment>
<protein>
    <recommendedName>
        <fullName evidence="4">Peptide zinc metalloprotease protein</fullName>
    </recommendedName>
</protein>
<keyword evidence="1" id="KW-0472">Membrane</keyword>
<name>A0A4V2S6H0_9PSEU</name>
<dbReference type="AlphaFoldDB" id="A0A4V2S6H0"/>
<feature type="transmembrane region" description="Helical" evidence="1">
    <location>
        <begin position="120"/>
        <end position="137"/>
    </location>
</feature>
<evidence type="ECO:0000256" key="1">
    <source>
        <dbReference type="SAM" id="Phobius"/>
    </source>
</evidence>
<keyword evidence="3" id="KW-1185">Reference proteome</keyword>
<keyword evidence="1" id="KW-1133">Transmembrane helix</keyword>
<evidence type="ECO:0008006" key="4">
    <source>
        <dbReference type="Google" id="ProtNLM"/>
    </source>
</evidence>
<feature type="transmembrane region" description="Helical" evidence="1">
    <location>
        <begin position="254"/>
        <end position="275"/>
    </location>
</feature>
<reference evidence="2 3" key="1">
    <citation type="submission" date="2019-03" db="EMBL/GenBank/DDBJ databases">
        <title>Genomic Encyclopedia of Type Strains, Phase IV (KMG-IV): sequencing the most valuable type-strain genomes for metagenomic binning, comparative biology and taxonomic classification.</title>
        <authorList>
            <person name="Goeker M."/>
        </authorList>
    </citation>
    <scope>NUCLEOTIDE SEQUENCE [LARGE SCALE GENOMIC DNA]</scope>
    <source>
        <strain evidence="2 3">DSM 45934</strain>
    </source>
</reference>
<organism evidence="2 3">
    <name type="scientific">Actinocrispum wychmicini</name>
    <dbReference type="NCBI Taxonomy" id="1213861"/>
    <lineage>
        <taxon>Bacteria</taxon>
        <taxon>Bacillati</taxon>
        <taxon>Actinomycetota</taxon>
        <taxon>Actinomycetes</taxon>
        <taxon>Pseudonocardiales</taxon>
        <taxon>Pseudonocardiaceae</taxon>
        <taxon>Actinocrispum</taxon>
    </lineage>
</organism>
<accession>A0A4V2S6H0</accession>
<evidence type="ECO:0000313" key="3">
    <source>
        <dbReference type="Proteomes" id="UP000295680"/>
    </source>
</evidence>
<feature type="transmembrane region" description="Helical" evidence="1">
    <location>
        <begin position="331"/>
        <end position="359"/>
    </location>
</feature>
<dbReference type="RefSeq" id="WP_132122367.1">
    <property type="nucleotide sequence ID" value="NZ_SLWS01000007.1"/>
</dbReference>
<evidence type="ECO:0000313" key="2">
    <source>
        <dbReference type="EMBL" id="TCO56070.1"/>
    </source>
</evidence>
<proteinExistence type="predicted"/>
<gene>
    <name evidence="2" type="ORF">EV192_107495</name>
</gene>
<feature type="transmembrane region" description="Helical" evidence="1">
    <location>
        <begin position="149"/>
        <end position="171"/>
    </location>
</feature>
<sequence>MTETVSDDVAAAIGRLVVARDRDECVVGRPDLGVYVAVPEPGAVFVECLQSGGSLAEATALASEAAGAEVDGPDFLDGLAAAGLLDPPGQVAAATGRSRQIRWIEGVSPNVARRLFGRTAWTLYCAAAAFAVGILLLRPDLRPSFEDSWWLPDPGLSVLLLIPIWFLVAGVHEAWHWLAGRAVGVPAVFRVSYRGAFLVFETDLTQIVTVPRHKRYSPFLAGMAIDSVWLATALGLRLANRTTAIILPGTMDRLLAALVLTLIYGLVWQFAAVFMRSDMYAVLANALRCNDLYRATLLTNKDRLWRLSPQETEELATISEHDRRVARWFGVVNLAGMLAVGWVFLAWIVPFLLGMVVWVPGNLLSPDPTSVAFWESVALILVTLGQIAGPVLLALRERRLQRTGALR</sequence>
<feature type="transmembrane region" description="Helical" evidence="1">
    <location>
        <begin position="371"/>
        <end position="395"/>
    </location>
</feature>
<dbReference type="EMBL" id="SLWS01000007">
    <property type="protein sequence ID" value="TCO56070.1"/>
    <property type="molecule type" value="Genomic_DNA"/>
</dbReference>
<feature type="transmembrane region" description="Helical" evidence="1">
    <location>
        <begin position="219"/>
        <end position="239"/>
    </location>
</feature>
<dbReference type="OrthoDB" id="4515621at2"/>